<organism evidence="9 10">
    <name type="scientific">Niallia circulans</name>
    <name type="common">Bacillus circulans</name>
    <dbReference type="NCBI Taxonomy" id="1397"/>
    <lineage>
        <taxon>Bacteria</taxon>
        <taxon>Bacillati</taxon>
        <taxon>Bacillota</taxon>
        <taxon>Bacilli</taxon>
        <taxon>Bacillales</taxon>
        <taxon>Bacillaceae</taxon>
        <taxon>Niallia</taxon>
    </lineage>
</organism>
<gene>
    <name evidence="9" type="ORF">ABW02_10810</name>
</gene>
<dbReference type="Pfam" id="PF03830">
    <property type="entry name" value="PTSIIB_sorb"/>
    <property type="match status" value="1"/>
</dbReference>
<keyword evidence="10" id="KW-1185">Reference proteome</keyword>
<evidence type="ECO:0000256" key="1">
    <source>
        <dbReference type="ARBA" id="ARBA00004496"/>
    </source>
</evidence>
<dbReference type="RefSeq" id="WP_047942058.1">
    <property type="nucleotide sequence ID" value="NZ_JBCLPU010000006.1"/>
</dbReference>
<evidence type="ECO:0000313" key="10">
    <source>
        <dbReference type="Proteomes" id="UP000036045"/>
    </source>
</evidence>
<keyword evidence="4" id="KW-0762">Sugar transport</keyword>
<name>A0A0J1LCC5_NIACI</name>
<evidence type="ECO:0000256" key="3">
    <source>
        <dbReference type="ARBA" id="ARBA00022490"/>
    </source>
</evidence>
<dbReference type="AlphaFoldDB" id="A0A0J1LCC5"/>
<keyword evidence="3" id="KW-0963">Cytoplasm</keyword>
<reference evidence="9 10" key="1">
    <citation type="submission" date="2015-05" db="EMBL/GenBank/DDBJ databases">
        <title>Whole genome sequence and identification of bacterial endophytes from Costus igneus.</title>
        <authorList>
            <person name="Lee Y.P."/>
            <person name="Gan H.M."/>
            <person name="Eng W."/>
            <person name="Wheatley M.S."/>
            <person name="Caraballo A."/>
            <person name="Polter S."/>
            <person name="Savka M.A."/>
            <person name="Hudson A.O."/>
        </authorList>
    </citation>
    <scope>NUCLEOTIDE SEQUENCE [LARGE SCALE GENOMIC DNA]</scope>
    <source>
        <strain evidence="9 10">RIT379</strain>
    </source>
</reference>
<dbReference type="PROSITE" id="PS51101">
    <property type="entry name" value="PTS_EIIB_TYPE_4"/>
    <property type="match status" value="1"/>
</dbReference>
<dbReference type="Proteomes" id="UP000036045">
    <property type="component" value="Unassembled WGS sequence"/>
</dbReference>
<evidence type="ECO:0000256" key="7">
    <source>
        <dbReference type="ARBA" id="ARBA00022777"/>
    </source>
</evidence>
<keyword evidence="5" id="KW-0808">Transferase</keyword>
<dbReference type="OrthoDB" id="9788818at2"/>
<dbReference type="GO" id="GO:0008982">
    <property type="term" value="F:protein-N(PI)-phosphohistidine-sugar phosphotransferase activity"/>
    <property type="evidence" value="ECO:0007669"/>
    <property type="project" value="InterPro"/>
</dbReference>
<evidence type="ECO:0000256" key="2">
    <source>
        <dbReference type="ARBA" id="ARBA00022448"/>
    </source>
</evidence>
<dbReference type="GO" id="GO:0016301">
    <property type="term" value="F:kinase activity"/>
    <property type="evidence" value="ECO:0007669"/>
    <property type="project" value="UniProtKB-KW"/>
</dbReference>
<dbReference type="GO" id="GO:0005737">
    <property type="term" value="C:cytoplasm"/>
    <property type="evidence" value="ECO:0007669"/>
    <property type="project" value="UniProtKB-SubCell"/>
</dbReference>
<keyword evidence="6" id="KW-0598">Phosphotransferase system</keyword>
<dbReference type="EMBL" id="LDPH01000008">
    <property type="protein sequence ID" value="KLV26580.1"/>
    <property type="molecule type" value="Genomic_DNA"/>
</dbReference>
<proteinExistence type="predicted"/>
<protein>
    <submittedName>
        <fullName evidence="9">PTS sorbose transporter subunit IIC</fullName>
    </submittedName>
</protein>
<comment type="caution">
    <text evidence="9">The sequence shown here is derived from an EMBL/GenBank/DDBJ whole genome shotgun (WGS) entry which is preliminary data.</text>
</comment>
<dbReference type="InterPro" id="IPR004720">
    <property type="entry name" value="PTS_IIB_sorbose-sp"/>
</dbReference>
<keyword evidence="2" id="KW-0813">Transport</keyword>
<accession>A0A0J1LCC5</accession>
<dbReference type="SUPFAM" id="SSF52728">
    <property type="entry name" value="PTS IIb component"/>
    <property type="match status" value="1"/>
</dbReference>
<dbReference type="PATRIC" id="fig|1397.4.peg.5476"/>
<evidence type="ECO:0000313" key="9">
    <source>
        <dbReference type="EMBL" id="KLV26580.1"/>
    </source>
</evidence>
<dbReference type="GO" id="GO:0009401">
    <property type="term" value="P:phosphoenolpyruvate-dependent sugar phosphotransferase system"/>
    <property type="evidence" value="ECO:0007669"/>
    <property type="project" value="UniProtKB-KW"/>
</dbReference>
<evidence type="ECO:0000256" key="5">
    <source>
        <dbReference type="ARBA" id="ARBA00022679"/>
    </source>
</evidence>
<evidence type="ECO:0000256" key="4">
    <source>
        <dbReference type="ARBA" id="ARBA00022597"/>
    </source>
</evidence>
<dbReference type="InterPro" id="IPR036667">
    <property type="entry name" value="PTS_IIB_sorbose-sp_sf"/>
</dbReference>
<dbReference type="Gene3D" id="3.40.35.10">
    <property type="entry name" value="Phosphotransferase system, sorbose subfamily IIB component"/>
    <property type="match status" value="1"/>
</dbReference>
<evidence type="ECO:0000256" key="6">
    <source>
        <dbReference type="ARBA" id="ARBA00022683"/>
    </source>
</evidence>
<keyword evidence="7" id="KW-0418">Kinase</keyword>
<sequence length="164" mass="18331">MGKINLVRVDDRLIHGQVMTKWSKGLGTNALYVIDNETASDEFMKDIYINTNSSSGLKIQVYSNQEVVEKWNRDQFGKDNVVLLFKYIASVKEVVEQGLPVTRLNIGGVSKKGEAQFVIPTVALTETDVDHLKSLDAKGIEIFFQTVPDSKKVPLMDGLKTIKK</sequence>
<comment type="subcellular location">
    <subcellularLocation>
        <location evidence="1">Cytoplasm</location>
    </subcellularLocation>
</comment>
<feature type="domain" description="PTS EIIB type-4" evidence="8">
    <location>
        <begin position="1"/>
        <end position="164"/>
    </location>
</feature>
<evidence type="ECO:0000259" key="8">
    <source>
        <dbReference type="PROSITE" id="PS51101"/>
    </source>
</evidence>